<accession>A0A133XDG9</accession>
<keyword evidence="6" id="KW-1185">Reference proteome</keyword>
<feature type="domain" description="YknX-like C-terminal permuted SH3-like" evidence="4">
    <location>
        <begin position="284"/>
        <end position="349"/>
    </location>
</feature>
<dbReference type="SUPFAM" id="SSF111369">
    <property type="entry name" value="HlyD-like secretion proteins"/>
    <property type="match status" value="1"/>
</dbReference>
<dbReference type="Gene3D" id="2.40.420.20">
    <property type="match status" value="1"/>
</dbReference>
<dbReference type="Gene3D" id="2.40.30.170">
    <property type="match status" value="1"/>
</dbReference>
<dbReference type="InterPro" id="IPR006143">
    <property type="entry name" value="RND_pump_MFP"/>
</dbReference>
<dbReference type="PROSITE" id="PS51257">
    <property type="entry name" value="PROKAR_LIPOPROTEIN"/>
    <property type="match status" value="1"/>
</dbReference>
<evidence type="ECO:0000259" key="4">
    <source>
        <dbReference type="Pfam" id="PF25989"/>
    </source>
</evidence>
<dbReference type="PANTHER" id="PTHR30469">
    <property type="entry name" value="MULTIDRUG RESISTANCE PROTEIN MDTA"/>
    <property type="match status" value="1"/>
</dbReference>
<dbReference type="Gene3D" id="2.40.50.100">
    <property type="match status" value="1"/>
</dbReference>
<dbReference type="NCBIfam" id="TIGR01730">
    <property type="entry name" value="RND_mfp"/>
    <property type="match status" value="1"/>
</dbReference>
<evidence type="ECO:0000313" key="5">
    <source>
        <dbReference type="EMBL" id="KXB28982.1"/>
    </source>
</evidence>
<dbReference type="Proteomes" id="UP000070186">
    <property type="component" value="Unassembled WGS sequence"/>
</dbReference>
<proteinExistence type="inferred from homology"/>
<dbReference type="InterPro" id="IPR058792">
    <property type="entry name" value="Beta-barrel_RND_2"/>
</dbReference>
<dbReference type="GO" id="GO:0015562">
    <property type="term" value="F:efflux transmembrane transporter activity"/>
    <property type="evidence" value="ECO:0007669"/>
    <property type="project" value="TreeGrafter"/>
</dbReference>
<dbReference type="STRING" id="281362.AT959_19350"/>
<sequence length="367" mass="38443">MRRGVLLLATAFTLAACGEKPAEKKGAPATLITTTQAKVAPLEISERTLGTLTAVKDPAIAAEVAGKVVKMLARSGQSVKKGQLLAQIDATDTEYQAASDQGEIARLEALLVQQDRMVARQTELLQKNFISKNALDDVTAQRDAMKNQLASARAKAGLSRNNVGKTRVVAPFDGIIEVQIASTGDYIKLGDPLFRFVANDRLRADLPFPESAAPRLKAGMPVRLTTPLAPGETIEAVIEDIRPTVGEGNRAVLAIARLDNPGPLKGGASVDAAVITGRKDKAVLVPEQSVVLRPAGKVVYLIADGKAKQQVVEVGGKQGGQIEITQGLQGGETLALDGAGFLSDGAAVNIKETAKTTPAAKPEAKPQ</sequence>
<evidence type="ECO:0000313" key="6">
    <source>
        <dbReference type="Proteomes" id="UP000070186"/>
    </source>
</evidence>
<reference evidence="5 6" key="1">
    <citation type="submission" date="2015-12" db="EMBL/GenBank/DDBJ databases">
        <title>Nitrous oxide reduction kinetics distinguish bacteria harboring typical versus atypical NosZ.</title>
        <authorList>
            <person name="Yoon S."/>
            <person name="Nissen S."/>
            <person name="Park D."/>
            <person name="Sanford R.A."/>
            <person name="Loeffler F.E."/>
        </authorList>
    </citation>
    <scope>NUCLEOTIDE SEQUENCE [LARGE SCALE GENOMIC DNA]</scope>
    <source>
        <strain evidence="5 6">ATCC BAA-841</strain>
    </source>
</reference>
<evidence type="ECO:0000256" key="1">
    <source>
        <dbReference type="ARBA" id="ARBA00009477"/>
    </source>
</evidence>
<dbReference type="AlphaFoldDB" id="A0A133XDG9"/>
<dbReference type="Pfam" id="PF25917">
    <property type="entry name" value="BSH_RND"/>
    <property type="match status" value="1"/>
</dbReference>
<feature type="domain" description="Multidrug resistance protein MdtA-like barrel-sandwich hybrid" evidence="2">
    <location>
        <begin position="60"/>
        <end position="194"/>
    </location>
</feature>
<evidence type="ECO:0000259" key="3">
    <source>
        <dbReference type="Pfam" id="PF25954"/>
    </source>
</evidence>
<dbReference type="RefSeq" id="WP_066887057.1">
    <property type="nucleotide sequence ID" value="NZ_LODL01000040.1"/>
</dbReference>
<protein>
    <submittedName>
        <fullName evidence="5">Uncharacterized protein</fullName>
    </submittedName>
</protein>
<comment type="similarity">
    <text evidence="1">Belongs to the membrane fusion protein (MFP) (TC 8.A.1) family.</text>
</comment>
<organism evidence="5 6">
    <name type="scientific">Dechloromonas denitrificans</name>
    <dbReference type="NCBI Taxonomy" id="281362"/>
    <lineage>
        <taxon>Bacteria</taxon>
        <taxon>Pseudomonadati</taxon>
        <taxon>Pseudomonadota</taxon>
        <taxon>Betaproteobacteria</taxon>
        <taxon>Rhodocyclales</taxon>
        <taxon>Azonexaceae</taxon>
        <taxon>Dechloromonas</taxon>
    </lineage>
</organism>
<feature type="domain" description="CusB-like beta-barrel" evidence="3">
    <location>
        <begin position="208"/>
        <end position="272"/>
    </location>
</feature>
<evidence type="ECO:0000259" key="2">
    <source>
        <dbReference type="Pfam" id="PF25917"/>
    </source>
</evidence>
<comment type="caution">
    <text evidence="5">The sequence shown here is derived from an EMBL/GenBank/DDBJ whole genome shotgun (WGS) entry which is preliminary data.</text>
</comment>
<dbReference type="Pfam" id="PF25989">
    <property type="entry name" value="YknX_C"/>
    <property type="match status" value="1"/>
</dbReference>
<name>A0A133XDG9_9RHOO</name>
<dbReference type="InterPro" id="IPR058625">
    <property type="entry name" value="MdtA-like_BSH"/>
</dbReference>
<dbReference type="GO" id="GO:1990281">
    <property type="term" value="C:efflux pump complex"/>
    <property type="evidence" value="ECO:0007669"/>
    <property type="project" value="TreeGrafter"/>
</dbReference>
<gene>
    <name evidence="5" type="ORF">AT959_19350</name>
</gene>
<dbReference type="EMBL" id="LODL01000040">
    <property type="protein sequence ID" value="KXB28982.1"/>
    <property type="molecule type" value="Genomic_DNA"/>
</dbReference>
<dbReference type="Pfam" id="PF25954">
    <property type="entry name" value="Beta-barrel_RND_2"/>
    <property type="match status" value="1"/>
</dbReference>
<dbReference type="InterPro" id="IPR058637">
    <property type="entry name" value="YknX-like_C"/>
</dbReference>
<dbReference type="Gene3D" id="1.10.287.470">
    <property type="entry name" value="Helix hairpin bin"/>
    <property type="match status" value="1"/>
</dbReference>
<dbReference type="PANTHER" id="PTHR30469:SF15">
    <property type="entry name" value="HLYD FAMILY OF SECRETION PROTEINS"/>
    <property type="match status" value="1"/>
</dbReference>